<name>A0A8J3VEE9_9ACTN</name>
<dbReference type="InterPro" id="IPR006342">
    <property type="entry name" value="FkbM_mtfrase"/>
</dbReference>
<evidence type="ECO:0000313" key="2">
    <source>
        <dbReference type="EMBL" id="GIH03251.1"/>
    </source>
</evidence>
<accession>A0A8J3VEE9</accession>
<proteinExistence type="predicted"/>
<keyword evidence="3" id="KW-1185">Reference proteome</keyword>
<feature type="domain" description="Methyltransferase FkbM" evidence="1">
    <location>
        <begin position="34"/>
        <end position="170"/>
    </location>
</feature>
<protein>
    <recommendedName>
        <fullName evidence="1">Methyltransferase FkbM domain-containing protein</fullName>
    </recommendedName>
</protein>
<comment type="caution">
    <text evidence="2">The sequence shown here is derived from an EMBL/GenBank/DDBJ whole genome shotgun (WGS) entry which is preliminary data.</text>
</comment>
<dbReference type="Gene3D" id="3.40.50.150">
    <property type="entry name" value="Vaccinia Virus protein VP39"/>
    <property type="match status" value="1"/>
</dbReference>
<dbReference type="SUPFAM" id="SSF53335">
    <property type="entry name" value="S-adenosyl-L-methionine-dependent methyltransferases"/>
    <property type="match status" value="1"/>
</dbReference>
<dbReference type="InterPro" id="IPR053202">
    <property type="entry name" value="EGF_Rcpt_Signaling_Reg"/>
</dbReference>
<sequence length="207" mass="23375">MKPYTQLPPFYAQWGEDRWLAENLAIPAQGTFVDVGAGDGVHGSNSLYFENLGWSGLAVEADPRNAHALQKRRCAVRMCAVARSPGRQQFGLHTHKSWSGLTQRGPEVEVIAVDCFRLADLLGPLGLQTVDLLSIDVEGTELDVWDSIDHTTTTCRLIIIEFDDKRPDRARHQIHRHLGIGVYDLIHESAANLIFERKDRRWPRRVT</sequence>
<evidence type="ECO:0000313" key="3">
    <source>
        <dbReference type="Proteomes" id="UP000612899"/>
    </source>
</evidence>
<dbReference type="GO" id="GO:0016197">
    <property type="term" value="P:endosomal transport"/>
    <property type="evidence" value="ECO:0007669"/>
    <property type="project" value="TreeGrafter"/>
</dbReference>
<dbReference type="EMBL" id="BONY01000006">
    <property type="protein sequence ID" value="GIH03251.1"/>
    <property type="molecule type" value="Genomic_DNA"/>
</dbReference>
<dbReference type="NCBIfam" id="TIGR01444">
    <property type="entry name" value="fkbM_fam"/>
    <property type="match status" value="1"/>
</dbReference>
<dbReference type="GO" id="GO:0005737">
    <property type="term" value="C:cytoplasm"/>
    <property type="evidence" value="ECO:0007669"/>
    <property type="project" value="GOC"/>
</dbReference>
<evidence type="ECO:0000259" key="1">
    <source>
        <dbReference type="Pfam" id="PF05050"/>
    </source>
</evidence>
<dbReference type="GO" id="GO:0006888">
    <property type="term" value="P:endoplasmic reticulum to Golgi vesicle-mediated transport"/>
    <property type="evidence" value="ECO:0007669"/>
    <property type="project" value="TreeGrafter"/>
</dbReference>
<reference evidence="2" key="1">
    <citation type="submission" date="2021-01" db="EMBL/GenBank/DDBJ databases">
        <title>Whole genome shotgun sequence of Rhizocola hellebori NBRC 109834.</title>
        <authorList>
            <person name="Komaki H."/>
            <person name="Tamura T."/>
        </authorList>
    </citation>
    <scope>NUCLEOTIDE SEQUENCE</scope>
    <source>
        <strain evidence="2">NBRC 109834</strain>
    </source>
</reference>
<dbReference type="GO" id="GO:0005886">
    <property type="term" value="C:plasma membrane"/>
    <property type="evidence" value="ECO:0007669"/>
    <property type="project" value="TreeGrafter"/>
</dbReference>
<dbReference type="PANTHER" id="PTHR34009:SF2">
    <property type="entry name" value="PROTEIN STAR"/>
    <property type="match status" value="1"/>
</dbReference>
<dbReference type="InterPro" id="IPR029063">
    <property type="entry name" value="SAM-dependent_MTases_sf"/>
</dbReference>
<dbReference type="RefSeq" id="WP_203907163.1">
    <property type="nucleotide sequence ID" value="NZ_BONY01000006.1"/>
</dbReference>
<dbReference type="Proteomes" id="UP000612899">
    <property type="component" value="Unassembled WGS sequence"/>
</dbReference>
<gene>
    <name evidence="2" type="ORF">Rhe02_13180</name>
</gene>
<dbReference type="Pfam" id="PF05050">
    <property type="entry name" value="Methyltransf_21"/>
    <property type="match status" value="1"/>
</dbReference>
<organism evidence="2 3">
    <name type="scientific">Rhizocola hellebori</name>
    <dbReference type="NCBI Taxonomy" id="1392758"/>
    <lineage>
        <taxon>Bacteria</taxon>
        <taxon>Bacillati</taxon>
        <taxon>Actinomycetota</taxon>
        <taxon>Actinomycetes</taxon>
        <taxon>Micromonosporales</taxon>
        <taxon>Micromonosporaceae</taxon>
        <taxon>Rhizocola</taxon>
    </lineage>
</organism>
<dbReference type="AlphaFoldDB" id="A0A8J3VEE9"/>
<dbReference type="PANTHER" id="PTHR34009">
    <property type="entry name" value="PROTEIN STAR"/>
    <property type="match status" value="1"/>
</dbReference>